<organism evidence="6 7">
    <name type="scientific">Pseudonocardia acidicola</name>
    <dbReference type="NCBI Taxonomy" id="2724939"/>
    <lineage>
        <taxon>Bacteria</taxon>
        <taxon>Bacillati</taxon>
        <taxon>Actinomycetota</taxon>
        <taxon>Actinomycetes</taxon>
        <taxon>Pseudonocardiales</taxon>
        <taxon>Pseudonocardiaceae</taxon>
        <taxon>Pseudonocardia</taxon>
    </lineage>
</organism>
<feature type="domain" description="IclR-ED" evidence="5">
    <location>
        <begin position="64"/>
        <end position="238"/>
    </location>
</feature>
<dbReference type="PROSITE" id="PS51078">
    <property type="entry name" value="ICLR_ED"/>
    <property type="match status" value="1"/>
</dbReference>
<dbReference type="InterPro" id="IPR029016">
    <property type="entry name" value="GAF-like_dom_sf"/>
</dbReference>
<dbReference type="PANTHER" id="PTHR30136:SF39">
    <property type="entry name" value="TRANSCRIPTIONAL REGULATORY PROTEIN"/>
    <property type="match status" value="1"/>
</dbReference>
<keyword evidence="7" id="KW-1185">Reference proteome</keyword>
<accession>A0ABX1SGX4</accession>
<evidence type="ECO:0000313" key="7">
    <source>
        <dbReference type="Proteomes" id="UP000820669"/>
    </source>
</evidence>
<reference evidence="6 7" key="1">
    <citation type="submission" date="2020-04" db="EMBL/GenBank/DDBJ databases">
        <authorList>
            <person name="Klaysubun C."/>
            <person name="Duangmal K."/>
            <person name="Lipun K."/>
        </authorList>
    </citation>
    <scope>NUCLEOTIDE SEQUENCE [LARGE SCALE GENOMIC DNA]</scope>
    <source>
        <strain evidence="6 7">K10HN5</strain>
    </source>
</reference>
<dbReference type="InterPro" id="IPR005471">
    <property type="entry name" value="Tscrpt_reg_IclR_N"/>
</dbReference>
<dbReference type="SUPFAM" id="SSF46785">
    <property type="entry name" value="Winged helix' DNA-binding domain"/>
    <property type="match status" value="1"/>
</dbReference>
<evidence type="ECO:0000313" key="6">
    <source>
        <dbReference type="EMBL" id="NMI00113.1"/>
    </source>
</evidence>
<dbReference type="InterPro" id="IPR014757">
    <property type="entry name" value="Tscrpt_reg_IclR_C"/>
</dbReference>
<evidence type="ECO:0000256" key="2">
    <source>
        <dbReference type="ARBA" id="ARBA00023125"/>
    </source>
</evidence>
<evidence type="ECO:0000259" key="4">
    <source>
        <dbReference type="PROSITE" id="PS51077"/>
    </source>
</evidence>
<gene>
    <name evidence="6" type="ORF">HF526_22770</name>
</gene>
<dbReference type="Pfam" id="PF01614">
    <property type="entry name" value="IclR_C"/>
    <property type="match status" value="1"/>
</dbReference>
<proteinExistence type="predicted"/>
<dbReference type="InterPro" id="IPR050707">
    <property type="entry name" value="HTH_MetabolicPath_Reg"/>
</dbReference>
<dbReference type="InterPro" id="IPR012318">
    <property type="entry name" value="HTH_CRP"/>
</dbReference>
<dbReference type="SMART" id="SM00346">
    <property type="entry name" value="HTH_ICLR"/>
    <property type="match status" value="1"/>
</dbReference>
<dbReference type="Pfam" id="PF09339">
    <property type="entry name" value="HTH_IclR"/>
    <property type="match status" value="1"/>
</dbReference>
<name>A0ABX1SGX4_9PSEU</name>
<dbReference type="PANTHER" id="PTHR30136">
    <property type="entry name" value="HELIX-TURN-HELIX TRANSCRIPTIONAL REGULATOR, ICLR FAMILY"/>
    <property type="match status" value="1"/>
</dbReference>
<dbReference type="InterPro" id="IPR036390">
    <property type="entry name" value="WH_DNA-bd_sf"/>
</dbReference>
<dbReference type="SUPFAM" id="SSF55781">
    <property type="entry name" value="GAF domain-like"/>
    <property type="match status" value="1"/>
</dbReference>
<keyword evidence="1" id="KW-0805">Transcription regulation</keyword>
<keyword evidence="3" id="KW-0804">Transcription</keyword>
<dbReference type="Gene3D" id="1.10.10.10">
    <property type="entry name" value="Winged helix-like DNA-binding domain superfamily/Winged helix DNA-binding domain"/>
    <property type="match status" value="1"/>
</dbReference>
<dbReference type="Gene3D" id="3.30.450.40">
    <property type="match status" value="1"/>
</dbReference>
<dbReference type="PROSITE" id="PS51077">
    <property type="entry name" value="HTH_ICLR"/>
    <property type="match status" value="1"/>
</dbReference>
<comment type="caution">
    <text evidence="6">The sequence shown here is derived from an EMBL/GenBank/DDBJ whole genome shotgun (WGS) entry which is preliminary data.</text>
</comment>
<keyword evidence="2" id="KW-0238">DNA-binding</keyword>
<evidence type="ECO:0000256" key="3">
    <source>
        <dbReference type="ARBA" id="ARBA00023163"/>
    </source>
</evidence>
<protein>
    <submittedName>
        <fullName evidence="6">IclR family transcriptional regulator</fullName>
    </submittedName>
</protein>
<dbReference type="InterPro" id="IPR036388">
    <property type="entry name" value="WH-like_DNA-bd_sf"/>
</dbReference>
<dbReference type="RefSeq" id="WP_169383593.1">
    <property type="nucleotide sequence ID" value="NZ_JAAXLA010000049.1"/>
</dbReference>
<sequence>MPSLDRLIMILDAVSASPHPASAAEVAETTGLSISTVSRLMIEFAEAGLLHRSERDRRYTLGPKIYALSRAAESGLDLESIGRPLLERLRDTFGETVSMHVLRGRQRVCVVEVPSPQPLRRVIPVGTAEPVAGSATGAVLLADTPAEELADLLEDLPAERRDWFRDLVGQASRNGWVIAESGWIPDLTGVSAPILVGKKVRAAVSISGPSSRFDRIRAEACVEALVQVTTEITARVDGSTPAPGALSGQ</sequence>
<dbReference type="Proteomes" id="UP000820669">
    <property type="component" value="Unassembled WGS sequence"/>
</dbReference>
<dbReference type="EMBL" id="JAAXLA010000049">
    <property type="protein sequence ID" value="NMI00113.1"/>
    <property type="molecule type" value="Genomic_DNA"/>
</dbReference>
<evidence type="ECO:0000256" key="1">
    <source>
        <dbReference type="ARBA" id="ARBA00023015"/>
    </source>
</evidence>
<feature type="domain" description="HTH iclR-type" evidence="4">
    <location>
        <begin position="1"/>
        <end position="63"/>
    </location>
</feature>
<dbReference type="SMART" id="SM00419">
    <property type="entry name" value="HTH_CRP"/>
    <property type="match status" value="1"/>
</dbReference>
<evidence type="ECO:0000259" key="5">
    <source>
        <dbReference type="PROSITE" id="PS51078"/>
    </source>
</evidence>